<feature type="compositionally biased region" description="Low complexity" evidence="1">
    <location>
        <begin position="18"/>
        <end position="31"/>
    </location>
</feature>
<dbReference type="EMBL" id="CADCTU010000226">
    <property type="protein sequence ID" value="CAA9303553.1"/>
    <property type="molecule type" value="Genomic_DNA"/>
</dbReference>
<organism evidence="2">
    <name type="scientific">uncultured Gemmatimonadaceae bacterium</name>
    <dbReference type="NCBI Taxonomy" id="246130"/>
    <lineage>
        <taxon>Bacteria</taxon>
        <taxon>Pseudomonadati</taxon>
        <taxon>Gemmatimonadota</taxon>
        <taxon>Gemmatimonadia</taxon>
        <taxon>Gemmatimonadales</taxon>
        <taxon>Gemmatimonadaceae</taxon>
        <taxon>environmental samples</taxon>
    </lineage>
</organism>
<feature type="region of interest" description="Disordered" evidence="1">
    <location>
        <begin position="1"/>
        <end position="31"/>
    </location>
</feature>
<feature type="non-terminal residue" evidence="2">
    <location>
        <position position="31"/>
    </location>
</feature>
<feature type="non-terminal residue" evidence="2">
    <location>
        <position position="1"/>
    </location>
</feature>
<reference evidence="2" key="1">
    <citation type="submission" date="2020-02" db="EMBL/GenBank/DDBJ databases">
        <authorList>
            <person name="Meier V. D."/>
        </authorList>
    </citation>
    <scope>NUCLEOTIDE SEQUENCE</scope>
    <source>
        <strain evidence="2">AVDCRST_MAG11</strain>
    </source>
</reference>
<gene>
    <name evidence="2" type="ORF">AVDCRST_MAG11-1006</name>
</gene>
<sequence>RPAGGRRSASWPRRPTSAAWGGARARAGCGA</sequence>
<evidence type="ECO:0000256" key="1">
    <source>
        <dbReference type="SAM" id="MobiDB-lite"/>
    </source>
</evidence>
<name>A0A6J4KE99_9BACT</name>
<accession>A0A6J4KE99</accession>
<dbReference type="AlphaFoldDB" id="A0A6J4KE99"/>
<evidence type="ECO:0000313" key="2">
    <source>
        <dbReference type="EMBL" id="CAA9303553.1"/>
    </source>
</evidence>
<protein>
    <submittedName>
        <fullName evidence="2">Uncharacterized protein</fullName>
    </submittedName>
</protein>
<proteinExistence type="predicted"/>